<evidence type="ECO:0000313" key="3">
    <source>
        <dbReference type="EMBL" id="SDC95762.1"/>
    </source>
</evidence>
<accession>A0A1G6QTV0</accession>
<gene>
    <name evidence="3" type="ORF">SAMN05660690_3103</name>
</gene>
<name>A0A1G6QTV0_9ACTN</name>
<dbReference type="EMBL" id="FMZF01000004">
    <property type="protein sequence ID" value="SDC95762.1"/>
    <property type="molecule type" value="Genomic_DNA"/>
</dbReference>
<dbReference type="Pfam" id="PF02861">
    <property type="entry name" value="Clp_N"/>
    <property type="match status" value="1"/>
</dbReference>
<dbReference type="Proteomes" id="UP000199416">
    <property type="component" value="Unassembled WGS sequence"/>
</dbReference>
<dbReference type="SUPFAM" id="SSF81923">
    <property type="entry name" value="Double Clp-N motif"/>
    <property type="match status" value="2"/>
</dbReference>
<evidence type="ECO:0000259" key="2">
    <source>
        <dbReference type="PROSITE" id="PS51903"/>
    </source>
</evidence>
<dbReference type="Gene3D" id="1.10.1780.10">
    <property type="entry name" value="Clp, N-terminal domain"/>
    <property type="match status" value="2"/>
</dbReference>
<keyword evidence="1" id="KW-0677">Repeat</keyword>
<dbReference type="AlphaFoldDB" id="A0A1G6QTV0"/>
<dbReference type="STRING" id="1190417.SAMN05660690_3103"/>
<protein>
    <submittedName>
        <fullName evidence="3">Clp amino terminal domain-containing protein, pathogenicity island component</fullName>
    </submittedName>
</protein>
<dbReference type="RefSeq" id="WP_091366855.1">
    <property type="nucleotide sequence ID" value="NZ_FMZF01000004.1"/>
</dbReference>
<organism evidence="3 4">
    <name type="scientific">Geodermatophilus telluris</name>
    <dbReference type="NCBI Taxonomy" id="1190417"/>
    <lineage>
        <taxon>Bacteria</taxon>
        <taxon>Bacillati</taxon>
        <taxon>Actinomycetota</taxon>
        <taxon>Actinomycetes</taxon>
        <taxon>Geodermatophilales</taxon>
        <taxon>Geodermatophilaceae</taxon>
        <taxon>Geodermatophilus</taxon>
    </lineage>
</organism>
<sequence length="179" mass="18788">MFERFTQEARHAVVEAQEEARDLRAGRIEPVHLLLALTRDPGRGGSALRAVGVDHPAVREALSRSGGPLDADALAAVGIDLDRVRAAAESAFGPGALDRGPGAAGGHLPFGDGAKQVLESALRHVLARPRRQRGRRAIDTGHLVVGVLAVADPVVGRVLRQLGADVARLRQELAARPAA</sequence>
<dbReference type="OrthoDB" id="3628183at2"/>
<dbReference type="PROSITE" id="PS51903">
    <property type="entry name" value="CLP_R"/>
    <property type="match status" value="1"/>
</dbReference>
<feature type="domain" description="Clp R" evidence="2">
    <location>
        <begin position="2"/>
        <end position="179"/>
    </location>
</feature>
<evidence type="ECO:0000313" key="4">
    <source>
        <dbReference type="Proteomes" id="UP000199416"/>
    </source>
</evidence>
<dbReference type="InterPro" id="IPR004176">
    <property type="entry name" value="Clp_R_N"/>
</dbReference>
<dbReference type="InterPro" id="IPR036628">
    <property type="entry name" value="Clp_N_dom_sf"/>
</dbReference>
<proteinExistence type="predicted"/>
<keyword evidence="4" id="KW-1185">Reference proteome</keyword>
<evidence type="ECO:0000256" key="1">
    <source>
        <dbReference type="PROSITE-ProRule" id="PRU01251"/>
    </source>
</evidence>
<reference evidence="4" key="1">
    <citation type="submission" date="2016-10" db="EMBL/GenBank/DDBJ databases">
        <authorList>
            <person name="Varghese N."/>
            <person name="Submissions S."/>
        </authorList>
    </citation>
    <scope>NUCLEOTIDE SEQUENCE [LARGE SCALE GENOMIC DNA]</scope>
    <source>
        <strain evidence="4">DSM 45421</strain>
    </source>
</reference>